<keyword evidence="3" id="KW-1185">Reference proteome</keyword>
<feature type="region of interest" description="Disordered" evidence="1">
    <location>
        <begin position="77"/>
        <end position="100"/>
    </location>
</feature>
<evidence type="ECO:0000256" key="1">
    <source>
        <dbReference type="SAM" id="MobiDB-lite"/>
    </source>
</evidence>
<proteinExistence type="predicted"/>
<feature type="region of interest" description="Disordered" evidence="1">
    <location>
        <begin position="1"/>
        <end position="36"/>
    </location>
</feature>
<gene>
    <name evidence="2" type="ORF">GWK47_011629</name>
</gene>
<protein>
    <submittedName>
        <fullName evidence="2">Uncharacterized protein</fullName>
    </submittedName>
</protein>
<accession>A0A8J4Y1G6</accession>
<name>A0A8J4Y1G6_CHIOP</name>
<evidence type="ECO:0000313" key="3">
    <source>
        <dbReference type="Proteomes" id="UP000770661"/>
    </source>
</evidence>
<dbReference type="EMBL" id="JACEEZ010019568">
    <property type="protein sequence ID" value="KAG0715584.1"/>
    <property type="molecule type" value="Genomic_DNA"/>
</dbReference>
<reference evidence="2" key="1">
    <citation type="submission" date="2020-07" db="EMBL/GenBank/DDBJ databases">
        <title>The High-quality genome of the commercially important snow crab, Chionoecetes opilio.</title>
        <authorList>
            <person name="Jeong J.-H."/>
            <person name="Ryu S."/>
        </authorList>
    </citation>
    <scope>NUCLEOTIDE SEQUENCE</scope>
    <source>
        <strain evidence="2">MADBK_172401_WGS</strain>
        <tissue evidence="2">Digestive gland</tissue>
    </source>
</reference>
<organism evidence="2 3">
    <name type="scientific">Chionoecetes opilio</name>
    <name type="common">Atlantic snow crab</name>
    <name type="synonym">Cancer opilio</name>
    <dbReference type="NCBI Taxonomy" id="41210"/>
    <lineage>
        <taxon>Eukaryota</taxon>
        <taxon>Metazoa</taxon>
        <taxon>Ecdysozoa</taxon>
        <taxon>Arthropoda</taxon>
        <taxon>Crustacea</taxon>
        <taxon>Multicrustacea</taxon>
        <taxon>Malacostraca</taxon>
        <taxon>Eumalacostraca</taxon>
        <taxon>Eucarida</taxon>
        <taxon>Decapoda</taxon>
        <taxon>Pleocyemata</taxon>
        <taxon>Brachyura</taxon>
        <taxon>Eubrachyura</taxon>
        <taxon>Majoidea</taxon>
        <taxon>Majidae</taxon>
        <taxon>Chionoecetes</taxon>
    </lineage>
</organism>
<dbReference type="Proteomes" id="UP000770661">
    <property type="component" value="Unassembled WGS sequence"/>
</dbReference>
<evidence type="ECO:0000313" key="2">
    <source>
        <dbReference type="EMBL" id="KAG0715584.1"/>
    </source>
</evidence>
<sequence length="100" mass="11353">MPDDATRPLPPRTLTRRGAGRGGNAYGSPSPVARVHVDQKARTDWQRTDTLEILVKYCLQVYFKLYYDIKVHHRLEDGPKHIPKRSSSDEVAAQEGPKQL</sequence>
<comment type="caution">
    <text evidence="2">The sequence shown here is derived from an EMBL/GenBank/DDBJ whole genome shotgun (WGS) entry which is preliminary data.</text>
</comment>
<dbReference type="AlphaFoldDB" id="A0A8J4Y1G6"/>